<dbReference type="Proteomes" id="UP000316316">
    <property type="component" value="Unassembled WGS sequence"/>
</dbReference>
<evidence type="ECO:0000313" key="2">
    <source>
        <dbReference type="Proteomes" id="UP000316316"/>
    </source>
</evidence>
<dbReference type="SUPFAM" id="SSF103473">
    <property type="entry name" value="MFS general substrate transporter"/>
    <property type="match status" value="1"/>
</dbReference>
<dbReference type="GO" id="GO:0006814">
    <property type="term" value="P:sodium ion transport"/>
    <property type="evidence" value="ECO:0007669"/>
    <property type="project" value="InterPro"/>
</dbReference>
<organism evidence="1 2">
    <name type="scientific">Enterococcus avium</name>
    <name type="common">Streptococcus avium</name>
    <dbReference type="NCBI Taxonomy" id="33945"/>
    <lineage>
        <taxon>Bacteria</taxon>
        <taxon>Bacillati</taxon>
        <taxon>Bacillota</taxon>
        <taxon>Bacilli</taxon>
        <taxon>Lactobacillales</taxon>
        <taxon>Enterococcaceae</taxon>
        <taxon>Enterococcus</taxon>
    </lineage>
</organism>
<dbReference type="GO" id="GO:0005886">
    <property type="term" value="C:plasma membrane"/>
    <property type="evidence" value="ECO:0007669"/>
    <property type="project" value="TreeGrafter"/>
</dbReference>
<dbReference type="Pfam" id="PF13347">
    <property type="entry name" value="MFS_2"/>
    <property type="match status" value="1"/>
</dbReference>
<accession>A0A8B5VW98</accession>
<dbReference type="InterPro" id="IPR039672">
    <property type="entry name" value="MFS_2"/>
</dbReference>
<sequence>MENSEESRVTLEVSKDNRVTLVEMLGHATAGIGLNLIYGFWATYMLVFYTDVFGITAAAASIIMVISRIWDGINDPMMGAIADRTRTRWGRYRFYIIFMPIVVLIAMTLNFSSPGLDAKMKVIYAGVTYILMSMAFTSCDVPYWSLPSVMSQAVDKRTAILSLSRGMGQVAGLVIGIVAIPMVQFFGQGDMQKGYLMTAIVVGVVGGLLTTAGGLMVKEHVEPIIEPKAEKIGFVKSLRVIIQNKPLLLVLISLLISFMSNLIRQSLLVYYAQYNIGNINLVAAFNTITVPGMLLGIALTPIMSKKIGQKNFYYLASLAGVLVNGGLFFINPTSNLNLFMFVFALTSLPQGIILIMTSSMIANTIEYAEWRFGQRSEGLISSTQTLTSKIAIALGAGLCGVILSLSRYVPNAIQSAQTLSVLHFSLTMLLAIMIAVGTIPMFFYELTEEKHAAIMKELEERKKN</sequence>
<protein>
    <submittedName>
        <fullName evidence="1">Uncharacterized protein</fullName>
    </submittedName>
</protein>
<dbReference type="GO" id="GO:0008643">
    <property type="term" value="P:carbohydrate transport"/>
    <property type="evidence" value="ECO:0007669"/>
    <property type="project" value="InterPro"/>
</dbReference>
<dbReference type="PANTHER" id="PTHR11328:SF24">
    <property type="entry name" value="MAJOR FACILITATOR SUPERFAMILY (MFS) PROFILE DOMAIN-CONTAINING PROTEIN"/>
    <property type="match status" value="1"/>
</dbReference>
<reference evidence="1 2" key="1">
    <citation type="submission" date="2017-10" db="EMBL/GenBank/DDBJ databases">
        <title>FDA dAtabase for Regulatory Grade micrObial Sequences (FDA-ARGOS): Supporting development and validation of Infectious Disease Dx tests.</title>
        <authorList>
            <person name="Campos J."/>
            <person name="Goldberg B."/>
            <person name="Tallon L.J."/>
            <person name="Sadzewicz L."/>
            <person name="Sengamalay N."/>
            <person name="Ott S."/>
            <person name="Godinez A."/>
            <person name="Nagaraj S."/>
            <person name="Vyas G."/>
            <person name="Aluvathingal J."/>
            <person name="Nadendla S."/>
            <person name="Geyer C."/>
            <person name="Nandy P."/>
            <person name="Hobson J."/>
            <person name="Sichtig H."/>
        </authorList>
    </citation>
    <scope>NUCLEOTIDE SEQUENCE [LARGE SCALE GENOMIC DNA]</scope>
    <source>
        <strain evidence="1 2">FDAARGOS_185</strain>
    </source>
</reference>
<dbReference type="CDD" id="cd17332">
    <property type="entry name" value="MFS_MelB_like"/>
    <property type="match status" value="1"/>
</dbReference>
<comment type="caution">
    <text evidence="1">The sequence shown here is derived from an EMBL/GenBank/DDBJ whole genome shotgun (WGS) entry which is preliminary data.</text>
</comment>
<dbReference type="AlphaFoldDB" id="A0A8B5VW98"/>
<proteinExistence type="predicted"/>
<dbReference type="RefSeq" id="WP_016178712.1">
    <property type="nucleotide sequence ID" value="NZ_CABMET010000020.1"/>
</dbReference>
<dbReference type="GO" id="GO:0015293">
    <property type="term" value="F:symporter activity"/>
    <property type="evidence" value="ECO:0007669"/>
    <property type="project" value="InterPro"/>
</dbReference>
<gene>
    <name evidence="1" type="ORF">AUF17_19185</name>
</gene>
<name>A0A8B5VW98_ENTAV</name>
<dbReference type="InterPro" id="IPR036259">
    <property type="entry name" value="MFS_trans_sf"/>
</dbReference>
<dbReference type="InterPro" id="IPR001927">
    <property type="entry name" value="Na/Gal_symport"/>
</dbReference>
<evidence type="ECO:0000313" key="1">
    <source>
        <dbReference type="EMBL" id="TRZ28832.1"/>
    </source>
</evidence>
<dbReference type="PANTHER" id="PTHR11328">
    <property type="entry name" value="MAJOR FACILITATOR SUPERFAMILY DOMAIN-CONTAINING PROTEIN"/>
    <property type="match status" value="1"/>
</dbReference>
<dbReference type="EMBL" id="PDXQ01000002">
    <property type="protein sequence ID" value="TRZ28832.1"/>
    <property type="molecule type" value="Genomic_DNA"/>
</dbReference>
<dbReference type="Gene3D" id="1.20.1250.20">
    <property type="entry name" value="MFS general substrate transporter like domains"/>
    <property type="match status" value="2"/>
</dbReference>
<dbReference type="NCBIfam" id="TIGR00792">
    <property type="entry name" value="gph"/>
    <property type="match status" value="1"/>
</dbReference>